<evidence type="ECO:0000256" key="1">
    <source>
        <dbReference type="ARBA" id="ARBA00023125"/>
    </source>
</evidence>
<dbReference type="InterPro" id="IPR001647">
    <property type="entry name" value="HTH_TetR"/>
</dbReference>
<dbReference type="GO" id="GO:0000976">
    <property type="term" value="F:transcription cis-regulatory region binding"/>
    <property type="evidence" value="ECO:0007669"/>
    <property type="project" value="TreeGrafter"/>
</dbReference>
<dbReference type="Gene3D" id="1.10.357.10">
    <property type="entry name" value="Tetracycline Repressor, domain 2"/>
    <property type="match status" value="1"/>
</dbReference>
<dbReference type="GO" id="GO:0003700">
    <property type="term" value="F:DNA-binding transcription factor activity"/>
    <property type="evidence" value="ECO:0007669"/>
    <property type="project" value="TreeGrafter"/>
</dbReference>
<evidence type="ECO:0000313" key="4">
    <source>
        <dbReference type="EMBL" id="NKY26156.1"/>
    </source>
</evidence>
<dbReference type="PANTHER" id="PTHR30055:SF200">
    <property type="entry name" value="HTH-TYPE TRANSCRIPTIONAL REPRESSOR BDCR"/>
    <property type="match status" value="1"/>
</dbReference>
<evidence type="ECO:0000313" key="5">
    <source>
        <dbReference type="Proteomes" id="UP000540698"/>
    </source>
</evidence>
<evidence type="ECO:0000256" key="2">
    <source>
        <dbReference type="PROSITE-ProRule" id="PRU00335"/>
    </source>
</evidence>
<dbReference type="AlphaFoldDB" id="A0A7X6R2D8"/>
<gene>
    <name evidence="4" type="ORF">HGB38_07975</name>
</gene>
<accession>A0A7X6R2D8</accession>
<keyword evidence="1 2" id="KW-0238">DNA-binding</keyword>
<dbReference type="InterPro" id="IPR050109">
    <property type="entry name" value="HTH-type_TetR-like_transc_reg"/>
</dbReference>
<dbReference type="Pfam" id="PF00440">
    <property type="entry name" value="TetR_N"/>
    <property type="match status" value="1"/>
</dbReference>
<dbReference type="InterPro" id="IPR009057">
    <property type="entry name" value="Homeodomain-like_sf"/>
</dbReference>
<evidence type="ECO:0000259" key="3">
    <source>
        <dbReference type="PROSITE" id="PS50977"/>
    </source>
</evidence>
<proteinExistence type="predicted"/>
<dbReference type="EMBL" id="JAAXOS010000003">
    <property type="protein sequence ID" value="NKY26156.1"/>
    <property type="molecule type" value="Genomic_DNA"/>
</dbReference>
<dbReference type="PROSITE" id="PS50977">
    <property type="entry name" value="HTH_TETR_2"/>
    <property type="match status" value="1"/>
</dbReference>
<comment type="caution">
    <text evidence="4">The sequence shown here is derived from an EMBL/GenBank/DDBJ whole genome shotgun (WGS) entry which is preliminary data.</text>
</comment>
<dbReference type="RefSeq" id="WP_062970240.1">
    <property type="nucleotide sequence ID" value="NZ_JAAXOS010000003.1"/>
</dbReference>
<dbReference type="PANTHER" id="PTHR30055">
    <property type="entry name" value="HTH-TYPE TRANSCRIPTIONAL REGULATOR RUTR"/>
    <property type="match status" value="1"/>
</dbReference>
<dbReference type="Proteomes" id="UP000540698">
    <property type="component" value="Unassembled WGS sequence"/>
</dbReference>
<feature type="DNA-binding region" description="H-T-H motif" evidence="2">
    <location>
        <begin position="36"/>
        <end position="55"/>
    </location>
</feature>
<dbReference type="PRINTS" id="PR00455">
    <property type="entry name" value="HTHTETR"/>
</dbReference>
<organism evidence="4 5">
    <name type="scientific">Nocardia gamkensis</name>
    <dbReference type="NCBI Taxonomy" id="352869"/>
    <lineage>
        <taxon>Bacteria</taxon>
        <taxon>Bacillati</taxon>
        <taxon>Actinomycetota</taxon>
        <taxon>Actinomycetes</taxon>
        <taxon>Mycobacteriales</taxon>
        <taxon>Nocardiaceae</taxon>
        <taxon>Nocardia</taxon>
    </lineage>
</organism>
<dbReference type="InterPro" id="IPR036271">
    <property type="entry name" value="Tet_transcr_reg_TetR-rel_C_sf"/>
</dbReference>
<keyword evidence="5" id="KW-1185">Reference proteome</keyword>
<dbReference type="SUPFAM" id="SSF48498">
    <property type="entry name" value="Tetracyclin repressor-like, C-terminal domain"/>
    <property type="match status" value="1"/>
</dbReference>
<sequence length="200" mass="22208">METPNLSRVAPAAPARERILSTAYALFTRRGIRAVGTDEVIALSGVAKATLYRHFPSKDDLVLAVLQRREQLWTLGLVETQSRARGNTPEEQLLAIFDVFHDWFQKREDFDGCSFINVLLELGAAHPAGQASIGYLDNIRAIVRGRAEAAGLRDPDDFARSWHILMKGSIISAAEGDLLAAHRAKLMARMLIEQHRPVEP</sequence>
<reference evidence="4 5" key="1">
    <citation type="submission" date="2020-04" db="EMBL/GenBank/DDBJ databases">
        <title>MicrobeNet Type strains.</title>
        <authorList>
            <person name="Nicholson A.C."/>
        </authorList>
    </citation>
    <scope>NUCLEOTIDE SEQUENCE [LARGE SCALE GENOMIC DNA]</scope>
    <source>
        <strain evidence="4 5">DSM 44956</strain>
    </source>
</reference>
<protein>
    <submittedName>
        <fullName evidence="4">TetR/AcrR family transcriptional regulator</fullName>
    </submittedName>
</protein>
<feature type="domain" description="HTH tetR-type" evidence="3">
    <location>
        <begin position="13"/>
        <end position="73"/>
    </location>
</feature>
<dbReference type="SUPFAM" id="SSF46689">
    <property type="entry name" value="Homeodomain-like"/>
    <property type="match status" value="1"/>
</dbReference>
<name>A0A7X6R2D8_9NOCA</name>